<evidence type="ECO:0000259" key="3">
    <source>
        <dbReference type="Pfam" id="PF10079"/>
    </source>
</evidence>
<evidence type="ECO:0000259" key="4">
    <source>
        <dbReference type="Pfam" id="PF24850"/>
    </source>
</evidence>
<keyword evidence="6" id="KW-1185">Reference proteome</keyword>
<feature type="domain" description="Bacillithiol biosynthesis BshC N-terminal Rossmann-like" evidence="3">
    <location>
        <begin position="7"/>
        <end position="375"/>
    </location>
</feature>
<dbReference type="RefSeq" id="WP_111293278.1">
    <property type="nucleotide sequence ID" value="NZ_QKZV01000001.1"/>
</dbReference>
<gene>
    <name evidence="2" type="primary">bshC</name>
    <name evidence="5" type="ORF">LX80_00318</name>
</gene>
<comment type="caution">
    <text evidence="5">The sequence shown here is derived from an EMBL/GenBank/DDBJ whole genome shotgun (WGS) entry which is preliminary data.</text>
</comment>
<sequence length="534" mass="61233">MEDNCYYLPITETGFFSAIAMDYVTEKPALRPFYEHSVSLDGIKAAIAARQKTKNHRTVLQAALLKQYSPITLTEVQQKNLNALLLDNTFTITTAHQPNIFTGPLYFIYKIIHAIQQAQFLQQQLPEYNFVPFYYMGSEDADLEELGTITLQGKKLTWLTNQTGAVGRMKVDKLFLSLIEEIKGQINVLPYGEQLSQLFANAYTLGKTIQQATFELVNNLFADFGLLILIPDNAALKKVFEPVVEKELLEQFSHNAIASTIKALQEHYPIQTQGRSINLFYLTDTYRERIEWDAASEKFVVKNTQLQFTKTEMLNELRQYPERFSGNVILRGLFQETILPNIMFIGGGGELAYWLELKNVFAAAAIPYPVLLLRNSFVIADSNSLKQWQQMQFTIADLFKPILTLQQNYVLKHSNYNVLLDSEIKALNEVYEQMRQHAVKADATLEKHVLALQHKALEKINVLQKKIIKAEKRKHEIEMHRLERIKNALFPNNHLQERVENFSVLYAHYGPNLLHSILKASKQFGQKMGVIGLP</sequence>
<dbReference type="InterPro" id="IPR055399">
    <property type="entry name" value="CC_BshC"/>
</dbReference>
<dbReference type="EC" id="6.-.-.-" evidence="2"/>
<name>A0A2W7SS04_9BACT</name>
<reference evidence="5 6" key="1">
    <citation type="submission" date="2018-06" db="EMBL/GenBank/DDBJ databases">
        <title>Genomic Encyclopedia of Archaeal and Bacterial Type Strains, Phase II (KMG-II): from individual species to whole genera.</title>
        <authorList>
            <person name="Goeker M."/>
        </authorList>
    </citation>
    <scope>NUCLEOTIDE SEQUENCE [LARGE SCALE GENOMIC DNA]</scope>
    <source>
        <strain evidence="5 6">DSM 23241</strain>
    </source>
</reference>
<feature type="domain" description="Bacillithiol biosynthesis BshC C-terminal coiled-coil" evidence="4">
    <location>
        <begin position="379"/>
        <end position="531"/>
    </location>
</feature>
<dbReference type="GO" id="GO:0016874">
    <property type="term" value="F:ligase activity"/>
    <property type="evidence" value="ECO:0007669"/>
    <property type="project" value="UniProtKB-UniRule"/>
</dbReference>
<dbReference type="OrthoDB" id="9765151at2"/>
<proteinExistence type="inferred from homology"/>
<dbReference type="AlphaFoldDB" id="A0A2W7SS04"/>
<keyword evidence="2" id="KW-0175">Coiled coil</keyword>
<evidence type="ECO:0000313" key="5">
    <source>
        <dbReference type="EMBL" id="PZX65825.1"/>
    </source>
</evidence>
<dbReference type="HAMAP" id="MF_01867">
    <property type="entry name" value="BshC"/>
    <property type="match status" value="1"/>
</dbReference>
<accession>A0A2W7SS04</accession>
<keyword evidence="1 2" id="KW-0436">Ligase</keyword>
<dbReference type="InterPro" id="IPR011199">
    <property type="entry name" value="Bacillithiol_biosynth_BshC"/>
</dbReference>
<dbReference type="Proteomes" id="UP000249720">
    <property type="component" value="Unassembled WGS sequence"/>
</dbReference>
<organism evidence="5 6">
    <name type="scientific">Hydrotalea sandarakina</name>
    <dbReference type="NCBI Taxonomy" id="1004304"/>
    <lineage>
        <taxon>Bacteria</taxon>
        <taxon>Pseudomonadati</taxon>
        <taxon>Bacteroidota</taxon>
        <taxon>Chitinophagia</taxon>
        <taxon>Chitinophagales</taxon>
        <taxon>Chitinophagaceae</taxon>
        <taxon>Hydrotalea</taxon>
    </lineage>
</organism>
<evidence type="ECO:0000256" key="1">
    <source>
        <dbReference type="ARBA" id="ARBA00022598"/>
    </source>
</evidence>
<dbReference type="InterPro" id="IPR055398">
    <property type="entry name" value="Rossmann-like_BshC"/>
</dbReference>
<protein>
    <recommendedName>
        <fullName evidence="2">Putative cysteine ligase BshC</fullName>
        <ecNumber evidence="2">6.-.-.-</ecNumber>
    </recommendedName>
</protein>
<dbReference type="NCBIfam" id="TIGR03998">
    <property type="entry name" value="thiol_BshC"/>
    <property type="match status" value="1"/>
</dbReference>
<evidence type="ECO:0000256" key="2">
    <source>
        <dbReference type="HAMAP-Rule" id="MF_01867"/>
    </source>
</evidence>
<comment type="similarity">
    <text evidence="2">Belongs to the BshC family.</text>
</comment>
<feature type="coiled-coil region" evidence="2">
    <location>
        <begin position="453"/>
        <end position="485"/>
    </location>
</feature>
<dbReference type="EMBL" id="QKZV01000001">
    <property type="protein sequence ID" value="PZX65825.1"/>
    <property type="molecule type" value="Genomic_DNA"/>
</dbReference>
<dbReference type="Pfam" id="PF10079">
    <property type="entry name" value="Rossmann-like_BshC"/>
    <property type="match status" value="1"/>
</dbReference>
<evidence type="ECO:0000313" key="6">
    <source>
        <dbReference type="Proteomes" id="UP000249720"/>
    </source>
</evidence>
<dbReference type="Pfam" id="PF24850">
    <property type="entry name" value="CC_BshC"/>
    <property type="match status" value="1"/>
</dbReference>